<feature type="transmembrane region" description="Helical" evidence="1">
    <location>
        <begin position="112"/>
        <end position="131"/>
    </location>
</feature>
<evidence type="ECO:0000313" key="2">
    <source>
        <dbReference type="EMBL" id="QNN56307.1"/>
    </source>
</evidence>
<feature type="transmembrane region" description="Helical" evidence="1">
    <location>
        <begin position="44"/>
        <end position="67"/>
    </location>
</feature>
<organism evidence="2 3">
    <name type="scientific">Diaphorobacter ruginosibacter</name>
    <dbReference type="NCBI Taxonomy" id="1715720"/>
    <lineage>
        <taxon>Bacteria</taxon>
        <taxon>Pseudomonadati</taxon>
        <taxon>Pseudomonadota</taxon>
        <taxon>Betaproteobacteria</taxon>
        <taxon>Burkholderiales</taxon>
        <taxon>Comamonadaceae</taxon>
        <taxon>Diaphorobacter</taxon>
    </lineage>
</organism>
<feature type="transmembrane region" description="Helical" evidence="1">
    <location>
        <begin position="298"/>
        <end position="318"/>
    </location>
</feature>
<evidence type="ECO:0000313" key="3">
    <source>
        <dbReference type="Proteomes" id="UP000515811"/>
    </source>
</evidence>
<feature type="transmembrane region" description="Helical" evidence="1">
    <location>
        <begin position="386"/>
        <end position="408"/>
    </location>
</feature>
<keyword evidence="3" id="KW-1185">Reference proteome</keyword>
<accession>A0A7G9RL32</accession>
<name>A0A7G9RL32_9BURK</name>
<dbReference type="AlphaFoldDB" id="A0A7G9RL32"/>
<evidence type="ECO:0008006" key="4">
    <source>
        <dbReference type="Google" id="ProtNLM"/>
    </source>
</evidence>
<dbReference type="Proteomes" id="UP000515811">
    <property type="component" value="Chromosome"/>
</dbReference>
<keyword evidence="1" id="KW-1133">Transmembrane helix</keyword>
<protein>
    <recommendedName>
        <fullName evidence="4">Oligosaccharide flippase family protein</fullName>
    </recommendedName>
</protein>
<feature type="transmembrane region" description="Helical" evidence="1">
    <location>
        <begin position="143"/>
        <end position="162"/>
    </location>
</feature>
<dbReference type="KEGG" id="drg:H9K76_17370"/>
<feature type="transmembrane region" description="Helical" evidence="1">
    <location>
        <begin position="324"/>
        <end position="342"/>
    </location>
</feature>
<dbReference type="RefSeq" id="WP_187596575.1">
    <property type="nucleotide sequence ID" value="NZ_CP060714.1"/>
</dbReference>
<keyword evidence="1" id="KW-0812">Transmembrane</keyword>
<dbReference type="EMBL" id="CP060714">
    <property type="protein sequence ID" value="QNN56307.1"/>
    <property type="molecule type" value="Genomic_DNA"/>
</dbReference>
<evidence type="ECO:0000256" key="1">
    <source>
        <dbReference type="SAM" id="Phobius"/>
    </source>
</evidence>
<gene>
    <name evidence="2" type="ORF">H9K76_17370</name>
</gene>
<keyword evidence="1" id="KW-0472">Membrane</keyword>
<reference evidence="2 3" key="1">
    <citation type="submission" date="2020-08" db="EMBL/GenBank/DDBJ databases">
        <title>Genome sequence of Diaphorobacter ruginosibacter DSM 27467T.</title>
        <authorList>
            <person name="Hyun D.-W."/>
            <person name="Bae J.-W."/>
        </authorList>
    </citation>
    <scope>NUCLEOTIDE SEQUENCE [LARGE SCALE GENOMIC DNA]</scope>
    <source>
        <strain evidence="2 3">DSM 27467</strain>
    </source>
</reference>
<feature type="transmembrane region" description="Helical" evidence="1">
    <location>
        <begin position="354"/>
        <end position="380"/>
    </location>
</feature>
<feature type="transmembrane region" description="Helical" evidence="1">
    <location>
        <begin position="88"/>
        <end position="106"/>
    </location>
</feature>
<proteinExistence type="predicted"/>
<sequence length="412" mass="43542">MNAAAPARGWLPGLGSAALWTLAQHGAFFACAWGVSRWGGAERFGAFGQGLAFVTMLAAAITFRLEYAGQLERRPRRAHALFGLAERGALACSAVLLVLLALVQPLHAVPAWLWASGCAVLPQAGMLILASREARAGATIRAAALRGAPAIVMVAILLAAWGLGRDELIEWSIPLAAWLCWIPARARFWWFCSRHAGASPRCPPARLVAARHWPFVRAELPGFMLNASANHGQVLLIGLLGGDVAAGTAALALRVAMLPTSVFGLAMADRLRARAVAIGRTPALLPAMRLALRRMTGLSIVTHAITALGVVLFLQHIFPAQGRELVTVVLLLLPLGAIRFVASPLAFVLPWRGWLGWSIAGQCLLFACALLSVLAGFPAAGLGGVATAYAVSASFVYLGYVCVTLRAVRHDT</sequence>